<dbReference type="InterPro" id="IPR001810">
    <property type="entry name" value="F-box_dom"/>
</dbReference>
<dbReference type="Proteomes" id="UP000489600">
    <property type="component" value="Unassembled WGS sequence"/>
</dbReference>
<dbReference type="OrthoDB" id="1110878at2759"/>
<dbReference type="InterPro" id="IPR005174">
    <property type="entry name" value="KIB1-4_b-propeller"/>
</dbReference>
<feature type="domain" description="F-box" evidence="2">
    <location>
        <begin position="22"/>
        <end position="57"/>
    </location>
</feature>
<dbReference type="EMBL" id="CABITT030000006">
    <property type="protein sequence ID" value="VVB08922.1"/>
    <property type="molecule type" value="Genomic_DNA"/>
</dbReference>
<proteinExistence type="predicted"/>
<evidence type="ECO:0000259" key="3">
    <source>
        <dbReference type="Pfam" id="PF03478"/>
    </source>
</evidence>
<evidence type="ECO:0000313" key="5">
    <source>
        <dbReference type="Proteomes" id="UP000489600"/>
    </source>
</evidence>
<dbReference type="Pfam" id="PF03478">
    <property type="entry name" value="Beta-prop_KIB1-4"/>
    <property type="match status" value="1"/>
</dbReference>
<organism evidence="4 5">
    <name type="scientific">Arabis nemorensis</name>
    <dbReference type="NCBI Taxonomy" id="586526"/>
    <lineage>
        <taxon>Eukaryota</taxon>
        <taxon>Viridiplantae</taxon>
        <taxon>Streptophyta</taxon>
        <taxon>Embryophyta</taxon>
        <taxon>Tracheophyta</taxon>
        <taxon>Spermatophyta</taxon>
        <taxon>Magnoliopsida</taxon>
        <taxon>eudicotyledons</taxon>
        <taxon>Gunneridae</taxon>
        <taxon>Pentapetalae</taxon>
        <taxon>rosids</taxon>
        <taxon>malvids</taxon>
        <taxon>Brassicales</taxon>
        <taxon>Brassicaceae</taxon>
        <taxon>Arabideae</taxon>
        <taxon>Arabis</taxon>
    </lineage>
</organism>
<evidence type="ECO:0000256" key="1">
    <source>
        <dbReference type="SAM" id="MobiDB-lite"/>
    </source>
</evidence>
<dbReference type="Gene3D" id="1.20.1280.50">
    <property type="match status" value="1"/>
</dbReference>
<evidence type="ECO:0008006" key="6">
    <source>
        <dbReference type="Google" id="ProtNLM"/>
    </source>
</evidence>
<name>A0A565C5R1_9BRAS</name>
<dbReference type="Pfam" id="PF00646">
    <property type="entry name" value="F-box"/>
    <property type="match status" value="1"/>
</dbReference>
<evidence type="ECO:0000313" key="4">
    <source>
        <dbReference type="EMBL" id="VVB08922.1"/>
    </source>
</evidence>
<dbReference type="InterPro" id="IPR051304">
    <property type="entry name" value="SCF_F-box_domain"/>
</dbReference>
<reference evidence="4" key="1">
    <citation type="submission" date="2019-07" db="EMBL/GenBank/DDBJ databases">
        <authorList>
            <person name="Dittberner H."/>
        </authorList>
    </citation>
    <scope>NUCLEOTIDE SEQUENCE [LARGE SCALE GENOMIC DNA]</scope>
</reference>
<keyword evidence="5" id="KW-1185">Reference proteome</keyword>
<feature type="region of interest" description="Disordered" evidence="1">
    <location>
        <begin position="1"/>
        <end position="20"/>
    </location>
</feature>
<dbReference type="PANTHER" id="PTHR47123:SF19">
    <property type="entry name" value="DUF295 DOMAIN-CONTAINING PROTEIN"/>
    <property type="match status" value="1"/>
</dbReference>
<accession>A0A565C5R1</accession>
<dbReference type="PANTHER" id="PTHR47123">
    <property type="entry name" value="F-BOX PROTEIN SKIP23"/>
    <property type="match status" value="1"/>
</dbReference>
<dbReference type="AlphaFoldDB" id="A0A565C5R1"/>
<feature type="domain" description="KIB1-4 beta-propeller" evidence="3">
    <location>
        <begin position="77"/>
        <end position="219"/>
    </location>
</feature>
<sequence length="250" mass="28433">MAELFSVGRPTKKKTSSMKPDWTQCPEELLQVISEHLDNCFDVVHARSVCTLWRSAFPFPSSLIPPSYSLPTYPIEKNAERKWVRLKNVPGYACKGLVTFRGRFYANFDNRDVFVIDPYSLEATHLMPTPLLEVNNHIVQSGNDELFVVEKNVSIFRVSKLDKEAGRSRWIEVSNLGDHVLLLGRSGNVCFLAKELLDRCGVSGNSILITDEPRDVTFFYKYEVNCWILSSENLVMILNKLPVLSLRVGC</sequence>
<comment type="caution">
    <text evidence="4">The sequence shown here is derived from an EMBL/GenBank/DDBJ whole genome shotgun (WGS) entry which is preliminary data.</text>
</comment>
<gene>
    <name evidence="4" type="ORF">ANE_LOCUS19366</name>
</gene>
<evidence type="ECO:0000259" key="2">
    <source>
        <dbReference type="Pfam" id="PF00646"/>
    </source>
</evidence>
<protein>
    <recommendedName>
        <fullName evidence="6">F-box domain-containing protein</fullName>
    </recommendedName>
</protein>